<organism evidence="2 3">
    <name type="scientific">Nocardia arthritidis</name>
    <dbReference type="NCBI Taxonomy" id="228602"/>
    <lineage>
        <taxon>Bacteria</taxon>
        <taxon>Bacillati</taxon>
        <taxon>Actinomycetota</taxon>
        <taxon>Actinomycetes</taxon>
        <taxon>Mycobacteriales</taxon>
        <taxon>Nocardiaceae</taxon>
        <taxon>Nocardia</taxon>
    </lineage>
</organism>
<sequence>MGMYPASVIHGRSDSGSRIGCSTLSAVTGAVCMVVTGSTLSSSGRVRCAGFSYPARGNGGTVIDMIVITGATGTIGGEVARQLAARGEKVRAVTRDPARADLPTGVEVVRGDYRDAASLAAALTGAEAAFLVGQLGPGYEELDPALAAAARDAGVRRMVKLSAIGTGESDQPVNTRHLPGEQVLRDSGAVWTILRPSMFATNTLRWAAAIRGGNPVPNMTGDGGQGVTDPRDIAAVAVEALLSDDHAGQIYTLTGPAVLNTHELAAILSTVLHRTIEVVDIPLEVARKNYIAAGASPEFADIAMAGQAFVRDNGNAVVTSDIERVLGRPPHTYAQWAADHVAAFLTAPLPGGPGKHL</sequence>
<dbReference type="PANTHER" id="PTHR43162:SF1">
    <property type="entry name" value="PRESTALK A DIFFERENTIATION PROTEIN A"/>
    <property type="match status" value="1"/>
</dbReference>
<dbReference type="PANTHER" id="PTHR43162">
    <property type="match status" value="1"/>
</dbReference>
<dbReference type="Gene3D" id="3.90.25.10">
    <property type="entry name" value="UDP-galactose 4-epimerase, domain 1"/>
    <property type="match status" value="1"/>
</dbReference>
<dbReference type="Pfam" id="PF13460">
    <property type="entry name" value="NAD_binding_10"/>
    <property type="match status" value="1"/>
</dbReference>
<dbReference type="AlphaFoldDB" id="A0A6G9Y4I6"/>
<reference evidence="2 3" key="1">
    <citation type="journal article" date="2019" name="ACS Chem. Biol.">
        <title>Identification and Mobilization of a Cryptic Antibiotic Biosynthesis Gene Locus from a Human-Pathogenic Nocardia Isolate.</title>
        <authorList>
            <person name="Herisse M."/>
            <person name="Ishida K."/>
            <person name="Porter J.L."/>
            <person name="Howden B."/>
            <person name="Hertweck C."/>
            <person name="Stinear T.P."/>
            <person name="Pidot S.J."/>
        </authorList>
    </citation>
    <scope>NUCLEOTIDE SEQUENCE [LARGE SCALE GENOMIC DNA]</scope>
    <source>
        <strain evidence="2 3">AUSMDU00012717</strain>
    </source>
</reference>
<dbReference type="SUPFAM" id="SSF51735">
    <property type="entry name" value="NAD(P)-binding Rossmann-fold domains"/>
    <property type="match status" value="1"/>
</dbReference>
<feature type="domain" description="NAD(P)-binding" evidence="1">
    <location>
        <begin position="70"/>
        <end position="242"/>
    </location>
</feature>
<dbReference type="EMBL" id="CP046172">
    <property type="protein sequence ID" value="QIS08064.1"/>
    <property type="molecule type" value="Genomic_DNA"/>
</dbReference>
<dbReference type="InterPro" id="IPR051604">
    <property type="entry name" value="Ergot_Alk_Oxidoreductase"/>
</dbReference>
<gene>
    <name evidence="2" type="ORF">F5544_00655</name>
</gene>
<evidence type="ECO:0000313" key="2">
    <source>
        <dbReference type="EMBL" id="QIS08064.1"/>
    </source>
</evidence>
<evidence type="ECO:0000313" key="3">
    <source>
        <dbReference type="Proteomes" id="UP000503540"/>
    </source>
</evidence>
<dbReference type="Proteomes" id="UP000503540">
    <property type="component" value="Chromosome"/>
</dbReference>
<protein>
    <submittedName>
        <fullName evidence="2">NAD(P)H-binding protein</fullName>
    </submittedName>
</protein>
<name>A0A6G9Y4I6_9NOCA</name>
<dbReference type="KEGG" id="nah:F5544_00655"/>
<keyword evidence="3" id="KW-1185">Reference proteome</keyword>
<accession>A0A6G9Y4I6</accession>
<dbReference type="Gene3D" id="3.40.50.720">
    <property type="entry name" value="NAD(P)-binding Rossmann-like Domain"/>
    <property type="match status" value="1"/>
</dbReference>
<proteinExistence type="predicted"/>
<dbReference type="InterPro" id="IPR036291">
    <property type="entry name" value="NAD(P)-bd_dom_sf"/>
</dbReference>
<dbReference type="InterPro" id="IPR016040">
    <property type="entry name" value="NAD(P)-bd_dom"/>
</dbReference>
<evidence type="ECO:0000259" key="1">
    <source>
        <dbReference type="Pfam" id="PF13460"/>
    </source>
</evidence>